<dbReference type="Pfam" id="PF00698">
    <property type="entry name" value="Acyl_transf_1"/>
    <property type="match status" value="2"/>
</dbReference>
<dbReference type="SMART" id="SM00822">
    <property type="entry name" value="PKS_KR"/>
    <property type="match status" value="3"/>
</dbReference>
<dbReference type="Pfam" id="PF16197">
    <property type="entry name" value="KAsynt_C_assoc"/>
    <property type="match status" value="3"/>
</dbReference>
<dbReference type="PROSITE" id="PS00606">
    <property type="entry name" value="KS3_1"/>
    <property type="match status" value="3"/>
</dbReference>
<dbReference type="OrthoDB" id="5476359at2"/>
<dbReference type="InterPro" id="IPR009081">
    <property type="entry name" value="PP-bd_ACP"/>
</dbReference>
<dbReference type="SMART" id="SM00823">
    <property type="entry name" value="PKS_PP"/>
    <property type="match status" value="3"/>
</dbReference>
<protein>
    <recommendedName>
        <fullName evidence="10">Polyketide synthase</fullName>
    </recommendedName>
</protein>
<dbReference type="FunFam" id="1.10.1200.10:FF:000007">
    <property type="entry name" value="Probable polyketide synthase pks17"/>
    <property type="match status" value="3"/>
</dbReference>
<dbReference type="SMART" id="SM00825">
    <property type="entry name" value="PKS_KS"/>
    <property type="match status" value="3"/>
</dbReference>
<evidence type="ECO:0000259" key="6">
    <source>
        <dbReference type="PROSITE" id="PS50075"/>
    </source>
</evidence>
<keyword evidence="9" id="KW-1185">Reference proteome</keyword>
<feature type="non-terminal residue" evidence="8">
    <location>
        <position position="1"/>
    </location>
</feature>
<dbReference type="Gene3D" id="3.40.366.10">
    <property type="entry name" value="Malonyl-Coenzyme A Acyl Carrier Protein, domain 2"/>
    <property type="match status" value="4"/>
</dbReference>
<dbReference type="InterPro" id="IPR016035">
    <property type="entry name" value="Acyl_Trfase/lysoPLipase"/>
</dbReference>
<keyword evidence="4" id="KW-0511">Multifunctional enzyme</keyword>
<dbReference type="CDD" id="cd08952">
    <property type="entry name" value="KR_1_SDR_x"/>
    <property type="match status" value="3"/>
</dbReference>
<sequence>MLAVQASEDEVRAAFPDVDIAAINGPRAVVVSGIAADISPIEQRGWKTTRLRTSHAFHSRLMDPMLDEFRAVVTTLTFTGTGDWADPEYWVQHVRRPVRFADAIAALDGVTSFIELGPDGVLSAMVDGAVPMLRRDRDEVTTALTALATLHVQGVEVDWTPLFAGVRPADLPTYAFQRERYWLESRPAPSSAPADAAFWTTVERNDLAGLAAGLGVAAETLAPVLPALAAWRERGRERSALDTWRYRVTWKPATLSAAVPAGTWALAGPDHHGLTELLAGFGVPVVDWAAAGPDLAGVLATARTPAEALDVARAVAETGRAVPLWFVTRGAVATGRADGLVDVDQAAVWGLGRAVGLEHPEMWGGLLDLPATLDARAATRIGAILAGALGAEDQIAVRGSGALVRRLTPAPTGTAPAWQPRGTVLITGGTGGLGAQVAHWAAAQGADRLVLVSRRGPGSPAAAALLAALPHAEIHACDLADRDAVAALLATVGPVDAVVHAAGVAADVPVLDADPAHLHEVLTGKVDGARHLDELAGDVDAFVVFSSISGVWGSAQQAAYGAANAALDALITRRRAAGRPGTAVAWGPWAEVGMAADTEVAGQLRRRGLQPMDPRRAVAALAAAVGAGDVAVTVADVRWAEFLPSFTAARARPLFDDLQPAPTPAATGTVFSGFAQRLAELPGTDRERHVAELVRTHVAAVLGHASTAAVAGDRAFKDLGFDSLTAVELRTRLQSATGLTLPATLAFDHPSVERLGGYLLGELTGTVAAVATPAVPVATSDDPIVIVGMGVRFPGGADTPEALWDLVAAGSDAIGEFPRDRGWDLDGLYHPDPDHPGTTYTREGGFLYDAADFDAGLFGISPREALAMDPQQRLLLETSWEAFERAGIDPLSLRGQQIGVFAGTNSLDYASRAGTLPGGLEGHLLTGTAASVVSGRLSYTFGLEGPAVTIDTACSSSLVALHLAVQALRSGECTMALAGGVAVMSGPETFVQFSRQRGLATDGRCKPFAAAADGTGWAEGAGMLLVERLSAARASGHQVLAVVRGTAVNQDGASNGLTAPNGPAQQRVIRQALANAGLSAADVDVVEAHGTGTTLGDPIEAQALLATYGQDRERPLLLGSIKSNIGHTQAAAGVAGIVKMILALRHETLPATLHVDEASPHVDWSTGSVELLTEAQPWTAGDRPRRAGVSSFGMSGTNAHVIIEEPPASLQAQTEALTLPVVPVLVSGHTAEALEAQALWSVDGDMPAIGAAAARRAALPHRAVILGETTVRGVARPGRLAFLFTGQGAQRPGMGRGLYATFPVFADAYDAVAVHLDIDETALDETGNAQPALFALEVALAALLRSWGVVPDVLVGHSIGEIAAAHVAGVLSLEDAATLVSARGRLMQALPAGGVMLAVQASENEVRAVFPDVDVAAVNGPRAVVMSGLASDISPIEQQGWKTTRLRTSHAFHSRLMDPMLDEFRAVVTTLTFTGNGDWAEPEYWVQHVRRPVRFADAIAALDGVTSFIELGPDGVLSAMVDGAVPMLRRDRDEVTTALTALATLHVQGVPVDWAPLFAGVRPADLPTYAFQRSRYWPDDAPAAEPADKDTDFWTAVDDGSLADRLGLPATALTDVLPALASWRARSRERSLTDGWRYRIQWEPATPTPDTTLAGTWAVAGEDRYRLADILTAAGATVVPLTESTGTDLAGILAAPASLPEALTLVRDLVTAGQPVPLWLVTRGAVAAGPADVDAAALWGFGRAVGLEHPEIWGGLLDLPATIDARATARIAAVLGGALGAEDQIAVRANGTLVRRLVPAPAATAPDWQPRGTVLIAGGTGGLGAQVARWAAANGAERLILVSRRGDAAPGAADLLTELLAELPAAETRTGDRADRAAVEAHACDLADRAAVEALLAAVGPVDAVVHAAGVGEDVALLDADAAHLHRVVDGKVDSARHLDELAGDVDAFVVFSSISGVWGSAQQTAYGAANAALDALIARRRAAGRPGTAIAWGPWAEVGMAADQEVAHQLRRRGLTPMAPARALAALATAVGAGDDQVVVADVRWADFLPLFTAVRDRPLFARLTPEAAIPAGLATADRPGTGLTARLAPLTLAERHRTVLDLVRADVATVLGHASAAAIAADRAFQDLGFDSLTAVELRNRLQATTGLTLPATLVFDYPDADRLTTFVLGRLTPETVVSDATVARAVATADDPIVIVGMGLRLPGGVESPEQYWDLVSSGGEGIGAFPVDRGWDLDRLYHPDPDHAGTFYARGGGFLYGAGDFDAELFGISPREALAMDPQQRLLLETSWEAFEAAGVNPLGLRGEQVGVFVGATFMGYGNGPHDAADGVEGHLLTGTASSVMSGRISYTFGLEGPAVTVDTACSSSLVALHLAAQALRSGECSMALVGGVTVMPDADVFVEFSRQRGLSADGRCKSFGAGADGTGWSEGAGMLLVERLSAARGAGHEVLAVVRGSAVNQDGASNGLTAPNGPAQQRVIRAALAGAGLAPSEVDVVEAHGTGTTLGDPIEAQALLATYGQDRVGGPLLLGSVKSNIGHTQAAAGVAGIAKMILAMRHETLPATLHADEPSSHVDWSAGGVELLTSARAWAASDRPRRAGVSAFGVSGTNAHVILEEPPVDVAVAASPLTLPVVPVLVSGHTVEALEAQTARLPLDANLPAVGAATARRAALAHRAVLLGDVTVSGVAQSGRLGFLFTGQGAQRSGMGRGLYETFSVFADAYDAVAVHLDIDESALDETGNAQPALFALEVALAALLRSWGVVPDVLVGHSIGEIAAAHVAGVLSLEDAATLVSARGRLMQALPAGGVMLAVQASEDEVRAAFPDVDIAAVNGPRAVVVSGIEADISPVEQQGWKSTRLRTSHAFHSRLMDPMLDEFRAVVTTLTFTGTGEWADPEYWVQHVRRPVRFADAIAALDGVTSFIELGPDGVLSAMVDGAVPMLRRDRDEVTTALTALATLHVHGVSVDWTALFAGVRPDQLPTYAFQRQRYWLQPRREGAVTAADAEFWEPVDRGDPLTLAGRLGVPMTVLEPLLPALSAWRERSRERSLLDGRRYRVTWKPATGLTAGAPVGVWAVLGDDTLGVAAALSDLGTQPVVLAPADRDELAARLREVAPAGLLVLPAVPLPGLLTAVQAAADTGVPLWILTRGAVTTSRADGAPDVDQAATWGLGRVAGLEHPEIWGGLVDLPDTLDTRAVGRLGAVLAGGLGAEDQIAIRGSGVLLRRLSPALAGRGERPGTEPIGGGGGGEWRPSGTVLIAGGTGGLGAKVARWAAANGAERLILVSRRGNAAPGAADLLTELLAELPAAQARTGDRAARAAVEVHACDLADRAAVEALLAAVGPVDAVVHAAGVAEDAALTAADAAHLNRVLSGKVDGARHLDELTGDLDAFVVFSSIAGVWGSAGQAAYAAANAALDAVVVGRRARGLPGTAIAWGPWAESGMAADAEVSALLRRRGLTPLDPATALTALAATVGAGEDHVTVADLRWTTFLPAFTATRARPFFADLPAAQAVEAPVLAGGAEQSAFARRLAGLTPADRSRLVAEVVRTHVAAVLGHDSTAAIAPGRAFKDLGFDSLTAVELRNRLRAATGLTLPATLAFDHPTAARLADFLLAQVTGRSDTVVTGVTAATSDDPIVIVGMGLRLPGGVGSPEQYWDLVASGGEGIGAFPVDRGWDLDRLYHPDPDHAGTFYARGGGFLYGAGDFDAGLFGISPREALAMDPQQRLLLEVSWEALERAGVDPHGLAGQPVGVFVGATAMGYGTGPVESVDGIEGHLLTGTASSVMSGRISYTFGLEGPAVTVDTACSSSLVALHLAAQALRSGECSMALVGGVTVMPDADVFVEFSRQRGLAADGRCKSFGASADGTGWSEGAGMLLVERLSAARASGHQVLAVVRGTAVNQDGASNGLTAPNGPAQQRVIRQALANAGLTAADVDAVEAHGTGTTLGDPIEAQALLATYGQDRSGGPLWLGSVKSNIGHTQAAAGVAGIAKMILAMRHETLPATLHAQQPTPQVDWSAGDIELLTEAQPWAANDRPRRAGVSAFGVSGTNAHVILEEPPASPQEKAKALTLPVVPVLVSGHTPEALEAQAVWTLDGDALAIGAAAARRAPLPHRAVILGEATVRGVARPGRLAFLFTGQGAQRAGMGRGLYTTFPVFADAFDRV</sequence>
<dbReference type="EMBL" id="LLZH01000051">
    <property type="protein sequence ID" value="KUL39394.1"/>
    <property type="molecule type" value="Genomic_DNA"/>
</dbReference>
<dbReference type="SUPFAM" id="SSF51735">
    <property type="entry name" value="NAD(P)-binding Rossmann-fold domains"/>
    <property type="match status" value="6"/>
</dbReference>
<evidence type="ECO:0000256" key="3">
    <source>
        <dbReference type="ARBA" id="ARBA00022679"/>
    </source>
</evidence>
<dbReference type="GO" id="GO:0004315">
    <property type="term" value="F:3-oxoacyl-[acyl-carrier-protein] synthase activity"/>
    <property type="evidence" value="ECO:0007669"/>
    <property type="project" value="InterPro"/>
</dbReference>
<dbReference type="InterPro" id="IPR036291">
    <property type="entry name" value="NAD(P)-bd_dom_sf"/>
</dbReference>
<dbReference type="InterPro" id="IPR020806">
    <property type="entry name" value="PKS_PP-bd"/>
</dbReference>
<feature type="domain" description="Ketosynthase family 3 (KS3)" evidence="7">
    <location>
        <begin position="2193"/>
        <end position="2618"/>
    </location>
</feature>
<organism evidence="8 9">
    <name type="scientific">Actinoplanes awajinensis subsp. mycoplanecinus</name>
    <dbReference type="NCBI Taxonomy" id="135947"/>
    <lineage>
        <taxon>Bacteria</taxon>
        <taxon>Bacillati</taxon>
        <taxon>Actinomycetota</taxon>
        <taxon>Actinomycetes</taxon>
        <taxon>Micromonosporales</taxon>
        <taxon>Micromonosporaceae</taxon>
        <taxon>Actinoplanes</taxon>
    </lineage>
</organism>
<dbReference type="InterPro" id="IPR014030">
    <property type="entry name" value="Ketoacyl_synth_N"/>
</dbReference>
<name>A0A0X3V3Y9_9ACTN</name>
<evidence type="ECO:0000256" key="1">
    <source>
        <dbReference type="ARBA" id="ARBA00022450"/>
    </source>
</evidence>
<dbReference type="Pfam" id="PF02801">
    <property type="entry name" value="Ketoacyl-synt_C"/>
    <property type="match status" value="3"/>
</dbReference>
<comment type="caution">
    <text evidence="8">The sequence shown here is derived from an EMBL/GenBank/DDBJ whole genome shotgun (WGS) entry which is preliminary data.</text>
</comment>
<feature type="domain" description="Carrier" evidence="6">
    <location>
        <begin position="3541"/>
        <end position="3616"/>
    </location>
</feature>
<keyword evidence="2" id="KW-0597">Phosphoprotein</keyword>
<evidence type="ECO:0000256" key="2">
    <source>
        <dbReference type="ARBA" id="ARBA00022553"/>
    </source>
</evidence>
<dbReference type="PROSITE" id="PS00012">
    <property type="entry name" value="PHOSPHOPANTETHEINE"/>
    <property type="match status" value="3"/>
</dbReference>
<dbReference type="InterPro" id="IPR013968">
    <property type="entry name" value="PKS_KR"/>
</dbReference>
<dbReference type="SUPFAM" id="SSF53901">
    <property type="entry name" value="Thiolase-like"/>
    <property type="match status" value="3"/>
</dbReference>
<dbReference type="Gene3D" id="1.10.1200.10">
    <property type="entry name" value="ACP-like"/>
    <property type="match status" value="3"/>
</dbReference>
<dbReference type="FunFam" id="3.40.47.10:FF:000019">
    <property type="entry name" value="Polyketide synthase type I"/>
    <property type="match status" value="3"/>
</dbReference>
<keyword evidence="3" id="KW-0808">Transferase</keyword>
<evidence type="ECO:0000313" key="9">
    <source>
        <dbReference type="Proteomes" id="UP000053244"/>
    </source>
</evidence>
<dbReference type="Gene3D" id="3.30.70.3290">
    <property type="match status" value="2"/>
</dbReference>
<feature type="domain" description="Ketosynthase family 3 (KS3)" evidence="7">
    <location>
        <begin position="3633"/>
        <end position="4058"/>
    </location>
</feature>
<dbReference type="NCBIfam" id="NF045894">
    <property type="entry name" value="PKS_plus_SDR"/>
    <property type="match status" value="2"/>
</dbReference>
<dbReference type="InterPro" id="IPR050091">
    <property type="entry name" value="PKS_NRPS_Biosynth_Enz"/>
</dbReference>
<dbReference type="Gene3D" id="3.30.70.250">
    <property type="entry name" value="Malonyl-CoA ACP transacylase, ACP-binding"/>
    <property type="match status" value="2"/>
</dbReference>
<feature type="non-terminal residue" evidence="8">
    <location>
        <position position="4165"/>
    </location>
</feature>
<evidence type="ECO:0000313" key="8">
    <source>
        <dbReference type="EMBL" id="KUL39394.1"/>
    </source>
</evidence>
<dbReference type="RefSeq" id="WP_067687487.1">
    <property type="nucleotide sequence ID" value="NZ_LLZH01000051.1"/>
</dbReference>
<dbReference type="PROSITE" id="PS52004">
    <property type="entry name" value="KS3_2"/>
    <property type="match status" value="3"/>
</dbReference>
<dbReference type="InterPro" id="IPR041618">
    <property type="entry name" value="PKS_DE"/>
</dbReference>
<reference evidence="8 9" key="1">
    <citation type="submission" date="2015-10" db="EMBL/GenBank/DDBJ databases">
        <authorList>
            <person name="Gilbert D.G."/>
        </authorList>
    </citation>
    <scope>NUCLEOTIDE SEQUENCE [LARGE SCALE GENOMIC DNA]</scope>
    <source>
        <strain evidence="8 9">NRRL B-16712</strain>
    </source>
</reference>
<dbReference type="Gene3D" id="6.10.140.1830">
    <property type="match status" value="3"/>
</dbReference>
<evidence type="ECO:0008006" key="10">
    <source>
        <dbReference type="Google" id="ProtNLM"/>
    </source>
</evidence>
<evidence type="ECO:0000259" key="7">
    <source>
        <dbReference type="PROSITE" id="PS52004"/>
    </source>
</evidence>
<dbReference type="GO" id="GO:0006633">
    <property type="term" value="P:fatty acid biosynthetic process"/>
    <property type="evidence" value="ECO:0007669"/>
    <property type="project" value="InterPro"/>
</dbReference>
<dbReference type="SUPFAM" id="SSF47336">
    <property type="entry name" value="ACP-like"/>
    <property type="match status" value="3"/>
</dbReference>
<dbReference type="InterPro" id="IPR018201">
    <property type="entry name" value="Ketoacyl_synth_AS"/>
</dbReference>
<keyword evidence="5" id="KW-0012">Acyltransferase</keyword>
<feature type="domain" description="Carrier" evidence="6">
    <location>
        <begin position="688"/>
        <end position="763"/>
    </location>
</feature>
<dbReference type="SUPFAM" id="SSF55048">
    <property type="entry name" value="Probable ACP-binding domain of malonyl-CoA ACP transacylase"/>
    <property type="match status" value="2"/>
</dbReference>
<dbReference type="Pfam" id="PF00550">
    <property type="entry name" value="PP-binding"/>
    <property type="match status" value="3"/>
</dbReference>
<evidence type="ECO:0000256" key="4">
    <source>
        <dbReference type="ARBA" id="ARBA00023268"/>
    </source>
</evidence>
<dbReference type="InterPro" id="IPR006162">
    <property type="entry name" value="Ppantetheine_attach_site"/>
</dbReference>
<dbReference type="GO" id="GO:0004312">
    <property type="term" value="F:fatty acid synthase activity"/>
    <property type="evidence" value="ECO:0007669"/>
    <property type="project" value="TreeGrafter"/>
</dbReference>
<dbReference type="Pfam" id="PF18369">
    <property type="entry name" value="PKS_DE"/>
    <property type="match status" value="3"/>
</dbReference>
<dbReference type="SMART" id="SM00827">
    <property type="entry name" value="PKS_AT"/>
    <property type="match status" value="3"/>
</dbReference>
<dbReference type="Gene3D" id="1.10.287.1960">
    <property type="match status" value="2"/>
</dbReference>
<feature type="domain" description="Carrier" evidence="6">
    <location>
        <begin position="2099"/>
        <end position="2174"/>
    </location>
</feature>
<dbReference type="InterPro" id="IPR016039">
    <property type="entry name" value="Thiolase-like"/>
</dbReference>
<dbReference type="InterPro" id="IPR036736">
    <property type="entry name" value="ACP-like_sf"/>
</dbReference>
<dbReference type="InterPro" id="IPR057326">
    <property type="entry name" value="KR_dom"/>
</dbReference>
<dbReference type="SMART" id="SM01294">
    <property type="entry name" value="PKS_PP_betabranch"/>
    <property type="match status" value="3"/>
</dbReference>
<dbReference type="SUPFAM" id="SSF52151">
    <property type="entry name" value="FabD/lysophospholipase-like"/>
    <property type="match status" value="4"/>
</dbReference>
<evidence type="ECO:0000256" key="5">
    <source>
        <dbReference type="ARBA" id="ARBA00023315"/>
    </source>
</evidence>
<dbReference type="InterPro" id="IPR001227">
    <property type="entry name" value="Ac_transferase_dom_sf"/>
</dbReference>
<dbReference type="Proteomes" id="UP000053244">
    <property type="component" value="Unassembled WGS sequence"/>
</dbReference>
<dbReference type="Pfam" id="PF00109">
    <property type="entry name" value="ketoacyl-synt"/>
    <property type="match status" value="3"/>
</dbReference>
<dbReference type="Pfam" id="PF08659">
    <property type="entry name" value="KR"/>
    <property type="match status" value="3"/>
</dbReference>
<dbReference type="InterPro" id="IPR014031">
    <property type="entry name" value="Ketoacyl_synth_C"/>
</dbReference>
<dbReference type="PANTHER" id="PTHR43775:SF51">
    <property type="entry name" value="INACTIVE PHENOLPHTHIOCEROL SYNTHESIS POLYKETIDE SYNTHASE TYPE I PKS1-RELATED"/>
    <property type="match status" value="1"/>
</dbReference>
<dbReference type="InterPro" id="IPR020841">
    <property type="entry name" value="PKS_Beta-ketoAc_synthase_dom"/>
</dbReference>
<dbReference type="InterPro" id="IPR016036">
    <property type="entry name" value="Malonyl_transacylase_ACP-bd"/>
</dbReference>
<keyword evidence="1" id="KW-0596">Phosphopantetheine</keyword>
<dbReference type="Gene3D" id="3.40.47.10">
    <property type="match status" value="3"/>
</dbReference>
<dbReference type="Gene3D" id="3.40.50.720">
    <property type="entry name" value="NAD(P)-binding Rossmann-like Domain"/>
    <property type="match status" value="3"/>
</dbReference>
<dbReference type="GO" id="GO:0031177">
    <property type="term" value="F:phosphopantetheine binding"/>
    <property type="evidence" value="ECO:0007669"/>
    <property type="project" value="InterPro"/>
</dbReference>
<dbReference type="CDD" id="cd00833">
    <property type="entry name" value="PKS"/>
    <property type="match status" value="3"/>
</dbReference>
<dbReference type="PROSITE" id="PS50075">
    <property type="entry name" value="CARRIER"/>
    <property type="match status" value="3"/>
</dbReference>
<gene>
    <name evidence="8" type="ORF">ADL15_09845</name>
</gene>
<accession>A0A0X3V3Y9</accession>
<proteinExistence type="predicted"/>
<dbReference type="InterPro" id="IPR032821">
    <property type="entry name" value="PKS_assoc"/>
</dbReference>
<dbReference type="PANTHER" id="PTHR43775">
    <property type="entry name" value="FATTY ACID SYNTHASE"/>
    <property type="match status" value="1"/>
</dbReference>
<feature type="domain" description="Ketosynthase family 3 (KS3)" evidence="7">
    <location>
        <begin position="781"/>
        <end position="1205"/>
    </location>
</feature>
<dbReference type="InterPro" id="IPR014043">
    <property type="entry name" value="Acyl_transferase_dom"/>
</dbReference>